<evidence type="ECO:0000256" key="1">
    <source>
        <dbReference type="SAM" id="Phobius"/>
    </source>
</evidence>
<feature type="transmembrane region" description="Helical" evidence="1">
    <location>
        <begin position="498"/>
        <end position="516"/>
    </location>
</feature>
<feature type="transmembrane region" description="Helical" evidence="1">
    <location>
        <begin position="276"/>
        <end position="298"/>
    </location>
</feature>
<organism evidence="2 3">
    <name type="scientific">Natrialba taiwanensis DSM 12281</name>
    <dbReference type="NCBI Taxonomy" id="1230458"/>
    <lineage>
        <taxon>Archaea</taxon>
        <taxon>Methanobacteriati</taxon>
        <taxon>Methanobacteriota</taxon>
        <taxon>Stenosarchaea group</taxon>
        <taxon>Halobacteria</taxon>
        <taxon>Halobacteriales</taxon>
        <taxon>Natrialbaceae</taxon>
        <taxon>Natrialba</taxon>
    </lineage>
</organism>
<feature type="transmembrane region" description="Helical" evidence="1">
    <location>
        <begin position="189"/>
        <end position="209"/>
    </location>
</feature>
<reference evidence="2 3" key="1">
    <citation type="journal article" date="2014" name="PLoS Genet.">
        <title>Phylogenetically driven sequencing of extremely halophilic archaea reveals strategies for static and dynamic osmo-response.</title>
        <authorList>
            <person name="Becker E.A."/>
            <person name="Seitzer P.M."/>
            <person name="Tritt A."/>
            <person name="Larsen D."/>
            <person name="Krusor M."/>
            <person name="Yao A.I."/>
            <person name="Wu D."/>
            <person name="Madern D."/>
            <person name="Eisen J.A."/>
            <person name="Darling A.E."/>
            <person name="Facciotti M.T."/>
        </authorList>
    </citation>
    <scope>NUCLEOTIDE SEQUENCE [LARGE SCALE GENOMIC DNA]</scope>
    <source>
        <strain evidence="2 3">DSM 12281</strain>
    </source>
</reference>
<feature type="transmembrane region" description="Helical" evidence="1">
    <location>
        <begin position="522"/>
        <end position="543"/>
    </location>
</feature>
<proteinExistence type="predicted"/>
<feature type="transmembrane region" description="Helical" evidence="1">
    <location>
        <begin position="373"/>
        <end position="390"/>
    </location>
</feature>
<sequence length="549" mass="58146">MVGGTVSTAVRVARADFLQRTRSRRFLVVLAIIAYIGYQLNVGTFELLYQDTVGGTTVDYRGEPTAPYIGLTTGLTGGLFLLFFGYYVLASSLRRDRTTGFDELLASTPVSDRAYLLGKWFSHVGVVVAMLTTLAAAALVNHAVHGVGPTNPIWIVGAVFLIGVPMGCFVAGVTLVFQSIDWLRGTLGNVTYFFGAVTLLSLVAAAFAGDDGGAGSISLWIRAVDSIGLVAAGEMTFDALLEVAPGYDGPPVANYGTGTLDGEMATFEWNGGSWPAWFYANRLGFALAGVGLALIATLPYDRYAPRDESAGTAVVSRLDRFVTSVFSSEDTAAAESETDEPANRSLTPVIDRSAGGFGRLFVQEFTLLARGHARWWYVGAALIVVVGVTGSALPNAIVSVAAIWPLFVWSGMGYRTDHHRITPFIVTSNQPYRQLLAEWAAGAVVTAAFLGVALWPTILNTGFEGAVVLVGAVLFVPAVAQAVGLWSRTRRSFELGYLVLWYAGPLNGIAPLDFAGATTETIGTLIPVLFGAVGLLALGASLARRAIQT</sequence>
<keyword evidence="3" id="KW-1185">Reference proteome</keyword>
<feature type="transmembrane region" description="Helical" evidence="1">
    <location>
        <begin position="435"/>
        <end position="455"/>
    </location>
</feature>
<dbReference type="RefSeq" id="WP_006826647.1">
    <property type="nucleotide sequence ID" value="NZ_AOIL01000050.1"/>
</dbReference>
<protein>
    <submittedName>
        <fullName evidence="2">Uncharacterized protein</fullName>
    </submittedName>
</protein>
<dbReference type="EMBL" id="AOIL01000050">
    <property type="protein sequence ID" value="ELY88887.1"/>
    <property type="molecule type" value="Genomic_DNA"/>
</dbReference>
<dbReference type="Proteomes" id="UP000011648">
    <property type="component" value="Unassembled WGS sequence"/>
</dbReference>
<dbReference type="OrthoDB" id="170442at2157"/>
<gene>
    <name evidence="2" type="ORF">C484_14878</name>
</gene>
<dbReference type="AlphaFoldDB" id="L9ZTK5"/>
<feature type="transmembrane region" description="Helical" evidence="1">
    <location>
        <begin position="152"/>
        <end position="177"/>
    </location>
</feature>
<dbReference type="STRING" id="1230458.C484_14878"/>
<dbReference type="PATRIC" id="fig|1230458.4.peg.3007"/>
<keyword evidence="1" id="KW-0812">Transmembrane</keyword>
<keyword evidence="1" id="KW-0472">Membrane</keyword>
<feature type="transmembrane region" description="Helical" evidence="1">
    <location>
        <begin position="396"/>
        <end position="414"/>
    </location>
</feature>
<name>L9ZTK5_9EURY</name>
<evidence type="ECO:0000313" key="3">
    <source>
        <dbReference type="Proteomes" id="UP000011648"/>
    </source>
</evidence>
<dbReference type="GO" id="GO:0140359">
    <property type="term" value="F:ABC-type transporter activity"/>
    <property type="evidence" value="ECO:0007669"/>
    <property type="project" value="InterPro"/>
</dbReference>
<feature type="transmembrane region" description="Helical" evidence="1">
    <location>
        <begin position="26"/>
        <end position="48"/>
    </location>
</feature>
<feature type="transmembrane region" description="Helical" evidence="1">
    <location>
        <begin position="68"/>
        <end position="89"/>
    </location>
</feature>
<dbReference type="GO" id="GO:0005886">
    <property type="term" value="C:plasma membrane"/>
    <property type="evidence" value="ECO:0007669"/>
    <property type="project" value="UniProtKB-SubCell"/>
</dbReference>
<comment type="caution">
    <text evidence="2">The sequence shown here is derived from an EMBL/GenBank/DDBJ whole genome shotgun (WGS) entry which is preliminary data.</text>
</comment>
<feature type="transmembrane region" description="Helical" evidence="1">
    <location>
        <begin position="467"/>
        <end position="486"/>
    </location>
</feature>
<feature type="transmembrane region" description="Helical" evidence="1">
    <location>
        <begin position="120"/>
        <end position="140"/>
    </location>
</feature>
<keyword evidence="1" id="KW-1133">Transmembrane helix</keyword>
<evidence type="ECO:0000313" key="2">
    <source>
        <dbReference type="EMBL" id="ELY88887.1"/>
    </source>
</evidence>
<accession>L9ZTK5</accession>